<dbReference type="InterPro" id="IPR025665">
    <property type="entry name" value="Beta-barrel_OMP_2"/>
</dbReference>
<dbReference type="OrthoDB" id="947434at2"/>
<dbReference type="InterPro" id="IPR011250">
    <property type="entry name" value="OMP/PagP_B-barrel"/>
</dbReference>
<evidence type="ECO:0000313" key="2">
    <source>
        <dbReference type="EMBL" id="TSE09187.1"/>
    </source>
</evidence>
<keyword evidence="3" id="KW-1185">Reference proteome</keyword>
<gene>
    <name evidence="2" type="ORF">FOF46_09850</name>
</gene>
<sequence>MRQKFLSLTVVIFLCATGFTQDDPLQSALLGFKGGLNFATVSTENLDSPDFRTDFYVGLAAEAMLTEKFGLQIETLYSRQGFEIRHQFREKRTVKINYIQVPILVKAYLLEGLNIQGGIQLGFKLNGEIDDSLLVNDMDLESDAIKSFDFQLASGIEYKFKNGFFMQVRYSYGLSEIINDSEIHNSVLSAGIGFMFY</sequence>
<organism evidence="2 3">
    <name type="scientific">Aquimarina algiphila</name>
    <dbReference type="NCBI Taxonomy" id="2047982"/>
    <lineage>
        <taxon>Bacteria</taxon>
        <taxon>Pseudomonadati</taxon>
        <taxon>Bacteroidota</taxon>
        <taxon>Flavobacteriia</taxon>
        <taxon>Flavobacteriales</taxon>
        <taxon>Flavobacteriaceae</taxon>
        <taxon>Aquimarina</taxon>
    </lineage>
</organism>
<name>A0A554VLZ7_9FLAO</name>
<dbReference type="Proteomes" id="UP000318833">
    <property type="component" value="Unassembled WGS sequence"/>
</dbReference>
<dbReference type="AlphaFoldDB" id="A0A554VLZ7"/>
<proteinExistence type="predicted"/>
<dbReference type="Pfam" id="PF13568">
    <property type="entry name" value="OMP_b-brl_2"/>
    <property type="match status" value="1"/>
</dbReference>
<accession>A0A554VLZ7</accession>
<dbReference type="SUPFAM" id="SSF56925">
    <property type="entry name" value="OMPA-like"/>
    <property type="match status" value="1"/>
</dbReference>
<comment type="caution">
    <text evidence="2">The sequence shown here is derived from an EMBL/GenBank/DDBJ whole genome shotgun (WGS) entry which is preliminary data.</text>
</comment>
<evidence type="ECO:0000313" key="3">
    <source>
        <dbReference type="Proteomes" id="UP000318833"/>
    </source>
</evidence>
<evidence type="ECO:0000259" key="1">
    <source>
        <dbReference type="Pfam" id="PF13568"/>
    </source>
</evidence>
<reference evidence="2 3" key="1">
    <citation type="submission" date="2019-07" db="EMBL/GenBank/DDBJ databases">
        <title>The draft genome sequence of Aquimarina algiphila M91.</title>
        <authorList>
            <person name="Meng X."/>
        </authorList>
    </citation>
    <scope>NUCLEOTIDE SEQUENCE [LARGE SCALE GENOMIC DNA]</scope>
    <source>
        <strain evidence="2 3">M91</strain>
    </source>
</reference>
<feature type="domain" description="Outer membrane protein beta-barrel" evidence="1">
    <location>
        <begin position="21"/>
        <end position="178"/>
    </location>
</feature>
<protein>
    <submittedName>
        <fullName evidence="2">PorT family protein</fullName>
    </submittedName>
</protein>
<dbReference type="EMBL" id="VLNR01000016">
    <property type="protein sequence ID" value="TSE09187.1"/>
    <property type="molecule type" value="Genomic_DNA"/>
</dbReference>